<accession>A0A0H4IW97</accession>
<dbReference type="GO" id="GO:0000287">
    <property type="term" value="F:magnesium ion binding"/>
    <property type="evidence" value="ECO:0007669"/>
    <property type="project" value="TreeGrafter"/>
</dbReference>
<name>A0A0H4IW97_9PROT</name>
<feature type="binding site" evidence="4">
    <location>
        <position position="60"/>
    </location>
    <ligand>
        <name>substrate</name>
    </ligand>
</feature>
<feature type="binding site" evidence="4">
    <location>
        <position position="117"/>
    </location>
    <ligand>
        <name>substrate</name>
    </ligand>
</feature>
<proteinExistence type="predicted"/>
<dbReference type="PATRIC" id="fig|1623450.3.peg.47"/>
<dbReference type="PANTHER" id="PTHR32308">
    <property type="entry name" value="LYASE BETA SUBUNIT, PUTATIVE (AFU_ORTHOLOGUE AFUA_4G13030)-RELATED"/>
    <property type="match status" value="1"/>
</dbReference>
<sequence>MLYVPGCNKRYLEKAKELRADTIILDLGDPILLDAKIQSRDNVIEMLQERGYGKREVVVRVNDFDSPWGLDDIKAVAPLQPDAILFPNIESKEDIINCIAELDRCGGQDISVMVMIESPLAVLNAKEIASASDRIICMVLATSDLISQMYARTTQDRIALTTSLSLVILAARAYGLSVIDGIHSNLKDTASFEYACRMGRDMGFDGKSLVHPDQLAYANDAYTPKPAEIEQAKAIISGLAEANASGRGTVVVDDKLVEHHHVTAAKRLLVQYEMMEELENNI</sequence>
<dbReference type="GO" id="GO:0016829">
    <property type="term" value="F:lyase activity"/>
    <property type="evidence" value="ECO:0007669"/>
    <property type="project" value="UniProtKB-KW"/>
</dbReference>
<feature type="domain" description="HpcH/HpaI aldolase/citrate lyase" evidence="6">
    <location>
        <begin position="1"/>
        <end position="212"/>
    </location>
</feature>
<dbReference type="InterPro" id="IPR015813">
    <property type="entry name" value="Pyrv/PenolPyrv_kinase-like_dom"/>
</dbReference>
<evidence type="ECO:0000256" key="4">
    <source>
        <dbReference type="PIRSR" id="PIRSR015582-1"/>
    </source>
</evidence>
<evidence type="ECO:0000313" key="7">
    <source>
        <dbReference type="EMBL" id="AKO65241.1"/>
    </source>
</evidence>
<evidence type="ECO:0000256" key="1">
    <source>
        <dbReference type="ARBA" id="ARBA00001946"/>
    </source>
</evidence>
<feature type="binding site" evidence="5">
    <location>
        <position position="117"/>
    </location>
    <ligand>
        <name>Mg(2+)</name>
        <dbReference type="ChEBI" id="CHEBI:18420"/>
    </ligand>
</feature>
<gene>
    <name evidence="7" type="ORF">VI33_00230</name>
</gene>
<dbReference type="InterPro" id="IPR005000">
    <property type="entry name" value="Aldolase/citrate-lyase_domain"/>
</dbReference>
<keyword evidence="7" id="KW-0456">Lyase</keyword>
<dbReference type="Gene3D" id="3.20.20.60">
    <property type="entry name" value="Phosphoenolpyruvate-binding domains"/>
    <property type="match status" value="1"/>
</dbReference>
<dbReference type="AlphaFoldDB" id="A0A0H4IW97"/>
<evidence type="ECO:0000313" key="8">
    <source>
        <dbReference type="Proteomes" id="UP000066549"/>
    </source>
</evidence>
<dbReference type="OrthoDB" id="348111at2"/>
<dbReference type="PANTHER" id="PTHR32308:SF10">
    <property type="entry name" value="CITRATE LYASE SUBUNIT BETA"/>
    <property type="match status" value="1"/>
</dbReference>
<reference evidence="7 8" key="1">
    <citation type="submission" date="2015-03" db="EMBL/GenBank/DDBJ databases">
        <title>Comparative analysis of the OM43 clade including a novel species from Red Sea uncovers genomic and metabolic diversity among marine methylotrophs.</title>
        <authorList>
            <person name="Jimenez-Infante F."/>
            <person name="Ngugi D.K."/>
            <person name="Vinu M."/>
            <person name="Alam I."/>
            <person name="Kamau A."/>
            <person name="Blom J."/>
            <person name="Bajic V.B."/>
            <person name="Stingl U."/>
        </authorList>
    </citation>
    <scope>NUCLEOTIDE SEQUENCE [LARGE SCALE GENOMIC DNA]</scope>
    <source>
        <strain evidence="7 8">MBRSH7</strain>
    </source>
</reference>
<dbReference type="PIRSF" id="PIRSF015582">
    <property type="entry name" value="Cit_lyase_B"/>
    <property type="match status" value="1"/>
</dbReference>
<evidence type="ECO:0000256" key="5">
    <source>
        <dbReference type="PIRSR" id="PIRSR015582-2"/>
    </source>
</evidence>
<keyword evidence="8" id="KW-1185">Reference proteome</keyword>
<organism evidence="7 8">
    <name type="scientific">Methylophilales bacterium MBRS-H7</name>
    <dbReference type="NCBI Taxonomy" id="1623450"/>
    <lineage>
        <taxon>Bacteria</taxon>
        <taxon>Pseudomonadati</taxon>
        <taxon>Pseudomonadota</taxon>
        <taxon>Betaproteobacteria</taxon>
        <taxon>Nitrosomonadales</taxon>
        <taxon>OM43 clade</taxon>
    </lineage>
</organism>
<keyword evidence="2 5" id="KW-0479">Metal-binding</keyword>
<evidence type="ECO:0000256" key="2">
    <source>
        <dbReference type="ARBA" id="ARBA00022723"/>
    </source>
</evidence>
<protein>
    <submittedName>
        <fullName evidence="7">Citryl-CoA lyase</fullName>
    </submittedName>
</protein>
<dbReference type="InterPro" id="IPR040442">
    <property type="entry name" value="Pyrv_kinase-like_dom_sf"/>
</dbReference>
<dbReference type="EMBL" id="CP011002">
    <property type="protein sequence ID" value="AKO65241.1"/>
    <property type="molecule type" value="Genomic_DNA"/>
</dbReference>
<dbReference type="SUPFAM" id="SSF51621">
    <property type="entry name" value="Phosphoenolpyruvate/pyruvate domain"/>
    <property type="match status" value="1"/>
</dbReference>
<keyword evidence="3 5" id="KW-0460">Magnesium</keyword>
<feature type="binding site" evidence="5">
    <location>
        <position position="144"/>
    </location>
    <ligand>
        <name>Mg(2+)</name>
        <dbReference type="ChEBI" id="CHEBI:18420"/>
    </ligand>
</feature>
<dbReference type="GO" id="GO:0006107">
    <property type="term" value="P:oxaloacetate metabolic process"/>
    <property type="evidence" value="ECO:0007669"/>
    <property type="project" value="TreeGrafter"/>
</dbReference>
<evidence type="ECO:0000259" key="6">
    <source>
        <dbReference type="Pfam" id="PF03328"/>
    </source>
</evidence>
<dbReference type="Pfam" id="PF03328">
    <property type="entry name" value="HpcH_HpaI"/>
    <property type="match status" value="1"/>
</dbReference>
<evidence type="ECO:0000256" key="3">
    <source>
        <dbReference type="ARBA" id="ARBA00022842"/>
    </source>
</evidence>
<comment type="cofactor">
    <cofactor evidence="1">
        <name>Mg(2+)</name>
        <dbReference type="ChEBI" id="CHEBI:18420"/>
    </cofactor>
</comment>
<dbReference type="InterPro" id="IPR011206">
    <property type="entry name" value="Citrate_lyase_beta/mcl1/mcl2"/>
</dbReference>
<dbReference type="Proteomes" id="UP000066549">
    <property type="component" value="Chromosome"/>
</dbReference>